<keyword evidence="27" id="KW-0472">Membrane</keyword>
<dbReference type="GO" id="GO:0008233">
    <property type="term" value="F:peptidase activity"/>
    <property type="evidence" value="ECO:0007669"/>
    <property type="project" value="UniProtKB-KW"/>
</dbReference>
<comment type="catalytic activity">
    <reaction evidence="16">
        <text>N-(9Z-octadecenoyl)-L-asparagine + H2O = L-asparagine + (9Z)-octadecenoate</text>
        <dbReference type="Rhea" id="RHEA:64136"/>
        <dbReference type="ChEBI" id="CHEBI:15377"/>
        <dbReference type="ChEBI" id="CHEBI:30823"/>
        <dbReference type="ChEBI" id="CHEBI:58048"/>
        <dbReference type="ChEBI" id="CHEBI:149730"/>
    </reaction>
    <physiologicalReaction direction="left-to-right" evidence="16">
        <dbReference type="Rhea" id="RHEA:64137"/>
    </physiologicalReaction>
</comment>
<evidence type="ECO:0000256" key="4">
    <source>
        <dbReference type="ARBA" id="ARBA00022723"/>
    </source>
</evidence>
<comment type="catalytic activity">
    <reaction evidence="22">
        <text>N-(9Z-octadecenoyl)-L-leucine + H2O = L-leucine + (9Z)-octadecenoate</text>
        <dbReference type="Rhea" id="RHEA:51360"/>
        <dbReference type="ChEBI" id="CHEBI:15377"/>
        <dbReference type="ChEBI" id="CHEBI:30823"/>
        <dbReference type="ChEBI" id="CHEBI:57427"/>
        <dbReference type="ChEBI" id="CHEBI:134035"/>
    </reaction>
    <physiologicalReaction direction="left-to-right" evidence="22">
        <dbReference type="Rhea" id="RHEA:51361"/>
    </physiologicalReaction>
    <physiologicalReaction direction="right-to-left" evidence="22">
        <dbReference type="Rhea" id="RHEA:51362"/>
    </physiologicalReaction>
</comment>
<gene>
    <name evidence="28" type="primary">PM20D1</name>
</gene>
<evidence type="ECO:0000256" key="17">
    <source>
        <dbReference type="ARBA" id="ARBA00048402"/>
    </source>
</evidence>
<comment type="catalytic activity">
    <reaction evidence="25">
        <text>N-(5Z,8Z,11Z,14Z-eicosatetraenoyl)-L-serine + H2O = (5Z,8Z,11Z,14Z)-eicosatetraenoate + L-serine</text>
        <dbReference type="Rhea" id="RHEA:64116"/>
        <dbReference type="ChEBI" id="CHEBI:15377"/>
        <dbReference type="ChEBI" id="CHEBI:32395"/>
        <dbReference type="ChEBI" id="CHEBI:33384"/>
        <dbReference type="ChEBI" id="CHEBI:149697"/>
    </reaction>
    <physiologicalReaction direction="left-to-right" evidence="25">
        <dbReference type="Rhea" id="RHEA:64117"/>
    </physiologicalReaction>
    <physiologicalReaction direction="right-to-left" evidence="25">
        <dbReference type="Rhea" id="RHEA:64118"/>
    </physiologicalReaction>
</comment>
<comment type="catalytic activity">
    <reaction evidence="17">
        <text>N-(5Z,8Z,11Z,14Z)-eicosatetraenoyl-glycine + H2O = (5Z,8Z,11Z,14Z)-eicosatetraenoate + glycine</text>
        <dbReference type="Rhea" id="RHEA:64108"/>
        <dbReference type="ChEBI" id="CHEBI:15377"/>
        <dbReference type="ChEBI" id="CHEBI:32395"/>
        <dbReference type="ChEBI" id="CHEBI:57305"/>
        <dbReference type="ChEBI" id="CHEBI:59002"/>
    </reaction>
    <physiologicalReaction direction="left-to-right" evidence="17">
        <dbReference type="Rhea" id="RHEA:64109"/>
    </physiologicalReaction>
    <physiologicalReaction direction="right-to-left" evidence="17">
        <dbReference type="Rhea" id="RHEA:64110"/>
    </physiologicalReaction>
</comment>
<keyword evidence="27" id="KW-1133">Transmembrane helix</keyword>
<evidence type="ECO:0000256" key="24">
    <source>
        <dbReference type="ARBA" id="ARBA00048879"/>
    </source>
</evidence>
<keyword evidence="27" id="KW-0812">Transmembrane</keyword>
<evidence type="ECO:0000256" key="25">
    <source>
        <dbReference type="ARBA" id="ARBA00049100"/>
    </source>
</evidence>
<evidence type="ECO:0000256" key="6">
    <source>
        <dbReference type="ARBA" id="ARBA00022833"/>
    </source>
</evidence>
<evidence type="ECO:0000256" key="16">
    <source>
        <dbReference type="ARBA" id="ARBA00048380"/>
    </source>
</evidence>
<comment type="function">
    <text evidence="8">Secreted enzyme that regulates the endogenous N-fatty acyl amino acid (NAAs) tissue and circulating levels by functioning as a bidirectional NAA synthase/hydrolase. It condenses free fatty acids and free amino acids to generate NAAs and bidirectionally catalyzes the reverse hydrolysis reaction. Some of these NAAs stimulate oxidative metabolism via mitochondrial uncoupling, increasing energy expenditure in a UPC1-independent manner. Thereby, this secreted protein may indirectly regulate whole body energy expenditure. PM20D1 circulates in tight association with both low- and high-density (LDL and HDL,respectively) lipoprotein particles.</text>
</comment>
<dbReference type="Proteomes" id="UP000472276">
    <property type="component" value="Unassembled WGS sequence"/>
</dbReference>
<evidence type="ECO:0000256" key="12">
    <source>
        <dbReference type="ARBA" id="ARBA00047866"/>
    </source>
</evidence>
<evidence type="ECO:0000256" key="21">
    <source>
        <dbReference type="ARBA" id="ARBA00048822"/>
    </source>
</evidence>
<dbReference type="GO" id="GO:0043605">
    <property type="term" value="P:amide catabolic process"/>
    <property type="evidence" value="ECO:0007669"/>
    <property type="project" value="TreeGrafter"/>
</dbReference>
<keyword evidence="4" id="KW-0479">Metal-binding</keyword>
<dbReference type="GO" id="GO:0043604">
    <property type="term" value="P:amide biosynthetic process"/>
    <property type="evidence" value="ECO:0007669"/>
    <property type="project" value="TreeGrafter"/>
</dbReference>
<dbReference type="GO" id="GO:0006508">
    <property type="term" value="P:proteolysis"/>
    <property type="evidence" value="ECO:0007669"/>
    <property type="project" value="UniProtKB-KW"/>
</dbReference>
<evidence type="ECO:0000256" key="20">
    <source>
        <dbReference type="ARBA" id="ARBA00048729"/>
    </source>
</evidence>
<evidence type="ECO:0000256" key="8">
    <source>
        <dbReference type="ARBA" id="ARBA00046147"/>
    </source>
</evidence>
<comment type="catalytic activity">
    <reaction evidence="20">
        <text>N-(9Z-octadecenoyl)-L-glutamine + H2O = L-glutamine + (9Z)-octadecenoate</text>
        <dbReference type="Rhea" id="RHEA:51356"/>
        <dbReference type="ChEBI" id="CHEBI:15377"/>
        <dbReference type="ChEBI" id="CHEBI:30823"/>
        <dbReference type="ChEBI" id="CHEBI:58359"/>
        <dbReference type="ChEBI" id="CHEBI:134033"/>
    </reaction>
    <physiologicalReaction direction="left-to-right" evidence="20">
        <dbReference type="Rhea" id="RHEA:51357"/>
    </physiologicalReaction>
</comment>
<dbReference type="AlphaFoldDB" id="A0A668RD40"/>
<comment type="catalytic activity">
    <reaction evidence="13">
        <text>(5Z,8Z,11Z,14Z)-eicosatetraenoate + L-phenylalanine = N-(5Z,8Z,11Z,14Z-eicosatetraenoyl)-L-phenylalanine + H2O</text>
        <dbReference type="Rhea" id="RHEA:51312"/>
        <dbReference type="ChEBI" id="CHEBI:15377"/>
        <dbReference type="ChEBI" id="CHEBI:32395"/>
        <dbReference type="ChEBI" id="CHEBI:58095"/>
        <dbReference type="ChEBI" id="CHEBI:134022"/>
    </reaction>
    <physiologicalReaction direction="left-to-right" evidence="13">
        <dbReference type="Rhea" id="RHEA:51313"/>
    </physiologicalReaction>
    <physiologicalReaction direction="right-to-left" evidence="13">
        <dbReference type="Rhea" id="RHEA:51314"/>
    </physiologicalReaction>
</comment>
<evidence type="ECO:0008006" key="30">
    <source>
        <dbReference type="Google" id="ProtNLM"/>
    </source>
</evidence>
<keyword evidence="29" id="KW-1185">Reference proteome</keyword>
<comment type="catalytic activity">
    <reaction evidence="14">
        <text>N-hexadecanoyl-L-phenylalanine + H2O = hexadecanoate + L-phenylalanine</text>
        <dbReference type="Rhea" id="RHEA:64124"/>
        <dbReference type="ChEBI" id="CHEBI:7896"/>
        <dbReference type="ChEBI" id="CHEBI:15377"/>
        <dbReference type="ChEBI" id="CHEBI:58095"/>
        <dbReference type="ChEBI" id="CHEBI:149699"/>
    </reaction>
    <physiologicalReaction direction="left-to-right" evidence="14">
        <dbReference type="Rhea" id="RHEA:64125"/>
    </physiologicalReaction>
</comment>
<evidence type="ECO:0000256" key="9">
    <source>
        <dbReference type="ARBA" id="ARBA00047450"/>
    </source>
</evidence>
<dbReference type="Ensembl" id="ENSOABT00000002164.2">
    <property type="protein sequence ID" value="ENSOABP00000002083.2"/>
    <property type="gene ID" value="ENSOABG00000001293.2"/>
</dbReference>
<comment type="catalytic activity">
    <reaction evidence="12">
        <text>N-(9Z-octadecenoyl)-L-tyrosine + H2O = L-tyrosine + (9Z)-octadecenoate</text>
        <dbReference type="Rhea" id="RHEA:64184"/>
        <dbReference type="ChEBI" id="CHEBI:15377"/>
        <dbReference type="ChEBI" id="CHEBI:30823"/>
        <dbReference type="ChEBI" id="CHEBI:58315"/>
        <dbReference type="ChEBI" id="CHEBI:149734"/>
    </reaction>
    <physiologicalReaction direction="left-to-right" evidence="12">
        <dbReference type="Rhea" id="RHEA:64185"/>
    </physiologicalReaction>
</comment>
<dbReference type="PANTHER" id="PTHR45962">
    <property type="entry name" value="N-FATTY-ACYL-AMINO ACID SYNTHASE/HYDROLASE PM20D1"/>
    <property type="match status" value="1"/>
</dbReference>
<comment type="catalytic activity">
    <reaction evidence="11">
        <text>N-octadecanoyl-L-phenylalanine + H2O = octadecanoate + L-phenylalanine</text>
        <dbReference type="Rhea" id="RHEA:64128"/>
        <dbReference type="ChEBI" id="CHEBI:15377"/>
        <dbReference type="ChEBI" id="CHEBI:25629"/>
        <dbReference type="ChEBI" id="CHEBI:58095"/>
        <dbReference type="ChEBI" id="CHEBI:149700"/>
    </reaction>
    <physiologicalReaction direction="left-to-right" evidence="11">
        <dbReference type="Rhea" id="RHEA:64129"/>
    </physiologicalReaction>
</comment>
<organism evidence="28 29">
    <name type="scientific">Oreochromis aureus</name>
    <name type="common">Israeli tilapia</name>
    <name type="synonym">Chromis aureus</name>
    <dbReference type="NCBI Taxonomy" id="47969"/>
    <lineage>
        <taxon>Eukaryota</taxon>
        <taxon>Metazoa</taxon>
        <taxon>Chordata</taxon>
        <taxon>Craniata</taxon>
        <taxon>Vertebrata</taxon>
        <taxon>Euteleostomi</taxon>
        <taxon>Actinopterygii</taxon>
        <taxon>Neopterygii</taxon>
        <taxon>Teleostei</taxon>
        <taxon>Neoteleostei</taxon>
        <taxon>Acanthomorphata</taxon>
        <taxon>Ovalentaria</taxon>
        <taxon>Cichlomorphae</taxon>
        <taxon>Cichliformes</taxon>
        <taxon>Cichlidae</taxon>
        <taxon>African cichlids</taxon>
        <taxon>Pseudocrenilabrinae</taxon>
        <taxon>Oreochromini</taxon>
        <taxon>Oreochromis</taxon>
    </lineage>
</organism>
<sequence length="217" mass="24526">MTESGSKLRIFKILKIIISSLLITVLLLFTIAAIRTLSLDVNAGLQLAHWEKTNNKSLVIDHHQREELLANFKEAIRIPTVSFSRTEINTTALLEFDRFLRKAFPTVFSSSLVHHELVANYSHLFCVKGSQPELVPYMLLAHIDVVPASESDGWEAPPFSAKEIDGFIYGRGTIDDKNSLMGILQALEYLLLKGYAHMRDFTSVLVMMKKSMVSMER</sequence>
<keyword evidence="6" id="KW-0862">Zinc</keyword>
<comment type="catalytic activity">
    <reaction evidence="21">
        <text>N-(9Z-octadecenoyl)-L-tryptophan + H2O = L-tryptophan + (9Z)-octadecenoate</text>
        <dbReference type="Rhea" id="RHEA:64176"/>
        <dbReference type="ChEBI" id="CHEBI:15377"/>
        <dbReference type="ChEBI" id="CHEBI:30823"/>
        <dbReference type="ChEBI" id="CHEBI:57912"/>
        <dbReference type="ChEBI" id="CHEBI:149733"/>
    </reaction>
    <physiologicalReaction direction="left-to-right" evidence="21">
        <dbReference type="Rhea" id="RHEA:64177"/>
    </physiologicalReaction>
</comment>
<evidence type="ECO:0000256" key="11">
    <source>
        <dbReference type="ARBA" id="ARBA00047723"/>
    </source>
</evidence>
<comment type="pathway">
    <text evidence="7">Amino-acid metabolism.</text>
</comment>
<evidence type="ECO:0000256" key="18">
    <source>
        <dbReference type="ARBA" id="ARBA00048579"/>
    </source>
</evidence>
<dbReference type="InterPro" id="IPR002933">
    <property type="entry name" value="Peptidase_M20"/>
</dbReference>
<dbReference type="GO" id="GO:0046872">
    <property type="term" value="F:metal ion binding"/>
    <property type="evidence" value="ECO:0007669"/>
    <property type="project" value="UniProtKB-KW"/>
</dbReference>
<evidence type="ECO:0000256" key="13">
    <source>
        <dbReference type="ARBA" id="ARBA00047874"/>
    </source>
</evidence>
<accession>A0A668RD40</accession>
<comment type="similarity">
    <text evidence="2">Belongs to the peptidase M20A family.</text>
</comment>
<evidence type="ECO:0000256" key="1">
    <source>
        <dbReference type="ARBA" id="ARBA00004872"/>
    </source>
</evidence>
<comment type="catalytic activity">
    <reaction evidence="18">
        <text>an N-acyl-L-amino acid + H2O = an L-alpha-amino acid + a carboxylate</text>
        <dbReference type="Rhea" id="RHEA:15565"/>
        <dbReference type="ChEBI" id="CHEBI:15377"/>
        <dbReference type="ChEBI" id="CHEBI:29067"/>
        <dbReference type="ChEBI" id="CHEBI:59869"/>
        <dbReference type="ChEBI" id="CHEBI:59874"/>
        <dbReference type="EC" id="3.5.1.14"/>
    </reaction>
    <physiologicalReaction direction="left-to-right" evidence="18">
        <dbReference type="Rhea" id="RHEA:15566"/>
    </physiologicalReaction>
    <physiologicalReaction direction="right-to-left" evidence="18">
        <dbReference type="Rhea" id="RHEA:15567"/>
    </physiologicalReaction>
</comment>
<comment type="catalytic activity">
    <reaction evidence="10">
        <text>N-(4Z,7Z,10Z,13Z,16Z,19Z-docosahexaenoyl)-L-phenylalanine + H2O = (4Z,7Z,10Z,13Z,16Z,19Z)-docosahexaenoate + L-phenylalanine</text>
        <dbReference type="Rhea" id="RHEA:64132"/>
        <dbReference type="ChEBI" id="CHEBI:15377"/>
        <dbReference type="ChEBI" id="CHEBI:58095"/>
        <dbReference type="ChEBI" id="CHEBI:77016"/>
        <dbReference type="ChEBI" id="CHEBI:149701"/>
    </reaction>
    <physiologicalReaction direction="left-to-right" evidence="10">
        <dbReference type="Rhea" id="RHEA:64133"/>
    </physiologicalReaction>
</comment>
<feature type="transmembrane region" description="Helical" evidence="27">
    <location>
        <begin position="12"/>
        <end position="34"/>
    </location>
</feature>
<evidence type="ECO:0000256" key="23">
    <source>
        <dbReference type="ARBA" id="ARBA00048840"/>
    </source>
</evidence>
<reference evidence="28" key="1">
    <citation type="submission" date="2025-08" db="UniProtKB">
        <authorList>
            <consortium name="Ensembl"/>
        </authorList>
    </citation>
    <scope>IDENTIFICATION</scope>
</reference>
<proteinExistence type="inferred from homology"/>
<evidence type="ECO:0000256" key="19">
    <source>
        <dbReference type="ARBA" id="ARBA00048597"/>
    </source>
</evidence>
<dbReference type="Gene3D" id="3.40.630.10">
    <property type="entry name" value="Zn peptidases"/>
    <property type="match status" value="1"/>
</dbReference>
<evidence type="ECO:0000256" key="26">
    <source>
        <dbReference type="ARBA" id="ARBA00049457"/>
    </source>
</evidence>
<comment type="pathway">
    <text evidence="1">Lipid metabolism; fatty acid metabolism.</text>
</comment>
<comment type="catalytic activity">
    <reaction evidence="23">
        <text>an N-acyl-aromatic L-alpha-amino acid + H2O = an aromatic L-alpha-amino acid + a carboxylate</text>
        <dbReference type="Rhea" id="RHEA:54184"/>
        <dbReference type="ChEBI" id="CHEBI:15377"/>
        <dbReference type="ChEBI" id="CHEBI:29067"/>
        <dbReference type="ChEBI" id="CHEBI:84824"/>
        <dbReference type="ChEBI" id="CHEBI:138093"/>
        <dbReference type="EC" id="3.5.1.114"/>
    </reaction>
    <physiologicalReaction direction="left-to-right" evidence="23">
        <dbReference type="Rhea" id="RHEA:54185"/>
    </physiologicalReaction>
    <physiologicalReaction direction="right-to-left" evidence="23">
        <dbReference type="Rhea" id="RHEA:54186"/>
    </physiologicalReaction>
</comment>
<comment type="catalytic activity">
    <reaction evidence="9">
        <text>(9Z)-octadecenoate + glycine = N-(9Z-octadecenoyl)glycine + H2O</text>
        <dbReference type="Rhea" id="RHEA:51316"/>
        <dbReference type="ChEBI" id="CHEBI:15377"/>
        <dbReference type="ChEBI" id="CHEBI:30823"/>
        <dbReference type="ChEBI" id="CHEBI:57305"/>
        <dbReference type="ChEBI" id="CHEBI:133992"/>
    </reaction>
    <physiologicalReaction direction="right-to-left" evidence="9">
        <dbReference type="Rhea" id="RHEA:51318"/>
    </physiologicalReaction>
</comment>
<protein>
    <recommendedName>
        <fullName evidence="30">Peptidase M20 domain containing 1</fullName>
    </recommendedName>
</protein>
<dbReference type="SUPFAM" id="SSF53187">
    <property type="entry name" value="Zn-dependent exopeptidases"/>
    <property type="match status" value="1"/>
</dbReference>
<evidence type="ECO:0000256" key="2">
    <source>
        <dbReference type="ARBA" id="ARBA00006247"/>
    </source>
</evidence>
<evidence type="ECO:0000256" key="10">
    <source>
        <dbReference type="ARBA" id="ARBA00047567"/>
    </source>
</evidence>
<evidence type="ECO:0000256" key="3">
    <source>
        <dbReference type="ARBA" id="ARBA00022670"/>
    </source>
</evidence>
<evidence type="ECO:0000313" key="28">
    <source>
        <dbReference type="Ensembl" id="ENSOABP00000002083.2"/>
    </source>
</evidence>
<evidence type="ECO:0000256" key="27">
    <source>
        <dbReference type="SAM" id="Phobius"/>
    </source>
</evidence>
<dbReference type="GO" id="GO:0006520">
    <property type="term" value="P:amino acid metabolic process"/>
    <property type="evidence" value="ECO:0007669"/>
    <property type="project" value="TreeGrafter"/>
</dbReference>
<dbReference type="GO" id="GO:0004046">
    <property type="term" value="F:aminoacylase activity"/>
    <property type="evidence" value="ECO:0007669"/>
    <property type="project" value="UniProtKB-EC"/>
</dbReference>
<dbReference type="PANTHER" id="PTHR45962:SF1">
    <property type="entry name" value="N-FATTY-ACYL-AMINO ACID SYNTHASE_HYDROLASE PM20D1"/>
    <property type="match status" value="1"/>
</dbReference>
<comment type="catalytic activity">
    <reaction evidence="26">
        <text>N-(9Z-octadecenoyl)-L-lysine + H2O = L-lysine + (9Z)-octadecenoate</text>
        <dbReference type="Rhea" id="RHEA:64192"/>
        <dbReference type="ChEBI" id="CHEBI:15377"/>
        <dbReference type="ChEBI" id="CHEBI:30823"/>
        <dbReference type="ChEBI" id="CHEBI:32551"/>
        <dbReference type="ChEBI" id="CHEBI:149731"/>
    </reaction>
    <physiologicalReaction direction="left-to-right" evidence="26">
        <dbReference type="Rhea" id="RHEA:64193"/>
    </physiologicalReaction>
</comment>
<evidence type="ECO:0000313" key="29">
    <source>
        <dbReference type="Proteomes" id="UP000472276"/>
    </source>
</evidence>
<evidence type="ECO:0000256" key="22">
    <source>
        <dbReference type="ARBA" id="ARBA00048827"/>
    </source>
</evidence>
<evidence type="ECO:0000256" key="5">
    <source>
        <dbReference type="ARBA" id="ARBA00022801"/>
    </source>
</evidence>
<name>A0A668RD40_OREAU</name>
<comment type="catalytic activity">
    <reaction evidence="19">
        <text>N-(9Z-octadecenoyl)-L-serine + H2O = L-serine + (9Z)-octadecenoate</text>
        <dbReference type="Rhea" id="RHEA:51352"/>
        <dbReference type="ChEBI" id="CHEBI:15377"/>
        <dbReference type="ChEBI" id="CHEBI:30823"/>
        <dbReference type="ChEBI" id="CHEBI:33384"/>
        <dbReference type="ChEBI" id="CHEBI:134031"/>
    </reaction>
    <physiologicalReaction direction="left-to-right" evidence="19">
        <dbReference type="Rhea" id="RHEA:51353"/>
    </physiologicalReaction>
</comment>
<comment type="catalytic activity">
    <reaction evidence="24">
        <text>L-phenylalanine + (9Z)-octadecenoate = N-(9Z-octadecenoyl)-L-phenylalanine + H2O</text>
        <dbReference type="Rhea" id="RHEA:51300"/>
        <dbReference type="ChEBI" id="CHEBI:15377"/>
        <dbReference type="ChEBI" id="CHEBI:30823"/>
        <dbReference type="ChEBI" id="CHEBI:58095"/>
        <dbReference type="ChEBI" id="CHEBI:134020"/>
    </reaction>
    <physiologicalReaction direction="left-to-right" evidence="24">
        <dbReference type="Rhea" id="RHEA:51301"/>
    </physiologicalReaction>
    <physiologicalReaction direction="right-to-left" evidence="24">
        <dbReference type="Rhea" id="RHEA:51302"/>
    </physiologicalReaction>
</comment>
<keyword evidence="5" id="KW-0378">Hydrolase</keyword>
<evidence type="ECO:0000256" key="15">
    <source>
        <dbReference type="ARBA" id="ARBA00048145"/>
    </source>
</evidence>
<evidence type="ECO:0000256" key="7">
    <source>
        <dbReference type="ARBA" id="ARBA00034698"/>
    </source>
</evidence>
<reference evidence="28" key="2">
    <citation type="submission" date="2025-09" db="UniProtKB">
        <authorList>
            <consortium name="Ensembl"/>
        </authorList>
    </citation>
    <scope>IDENTIFICATION</scope>
</reference>
<comment type="catalytic activity">
    <reaction evidence="15">
        <text>N-(9Z-octadecenoyl)-L-methionine + H2O = (9Z)-octadecenoate + L-methionine</text>
        <dbReference type="Rhea" id="RHEA:64144"/>
        <dbReference type="ChEBI" id="CHEBI:15377"/>
        <dbReference type="ChEBI" id="CHEBI:30823"/>
        <dbReference type="ChEBI" id="CHEBI:57844"/>
        <dbReference type="ChEBI" id="CHEBI:149732"/>
    </reaction>
    <physiologicalReaction direction="left-to-right" evidence="15">
        <dbReference type="Rhea" id="RHEA:64145"/>
    </physiologicalReaction>
</comment>
<evidence type="ECO:0000256" key="14">
    <source>
        <dbReference type="ARBA" id="ARBA00047879"/>
    </source>
</evidence>
<keyword evidence="3" id="KW-0645">Protease</keyword>
<dbReference type="InterPro" id="IPR047177">
    <property type="entry name" value="Pept_M20A"/>
</dbReference>
<dbReference type="Pfam" id="PF01546">
    <property type="entry name" value="Peptidase_M20"/>
    <property type="match status" value="1"/>
</dbReference>